<feature type="transmembrane region" description="Helical" evidence="1">
    <location>
        <begin position="207"/>
        <end position="230"/>
    </location>
</feature>
<dbReference type="Pfam" id="PF13795">
    <property type="entry name" value="HupE_UreJ_2"/>
    <property type="match status" value="1"/>
</dbReference>
<sequence>MALCWARPVEAHQVNTSYSTLTLGDSTAEFVFAIDEGDLLLLFADLDSNDDGVLWVDEVLAGATGSQSWMAERIVLRVDDIDLPLEARHPRVENDADGNLFLKVAYSATLPEDPMRIQVDLTALLQPPLLSVHRNLLKLSVPGRPDGLAVLSAEQPVHELRLREAPVSLWSQVGRFIWLGMEHIWIGYDHIMFLLALIVIGQRLAPLVKIVTAFTVAHSLTLILATLEWVVLPSRLVEAGIALSIVYVAAENFWLRDARHRWILTFCFGFV</sequence>
<proteinExistence type="predicted"/>
<evidence type="ECO:0008006" key="3">
    <source>
        <dbReference type="Google" id="ProtNLM"/>
    </source>
</evidence>
<evidence type="ECO:0000256" key="1">
    <source>
        <dbReference type="SAM" id="Phobius"/>
    </source>
</evidence>
<feature type="transmembrane region" description="Helical" evidence="1">
    <location>
        <begin position="236"/>
        <end position="255"/>
    </location>
</feature>
<dbReference type="AlphaFoldDB" id="A0A382UTF4"/>
<protein>
    <recommendedName>
        <fullName evidence="3">HupE/UreJ family protein</fullName>
    </recommendedName>
</protein>
<accession>A0A382UTF4</accession>
<keyword evidence="1" id="KW-0812">Transmembrane</keyword>
<keyword evidence="1" id="KW-0472">Membrane</keyword>
<evidence type="ECO:0000313" key="2">
    <source>
        <dbReference type="EMBL" id="SVD37536.1"/>
    </source>
</evidence>
<organism evidence="2">
    <name type="scientific">marine metagenome</name>
    <dbReference type="NCBI Taxonomy" id="408172"/>
    <lineage>
        <taxon>unclassified sequences</taxon>
        <taxon>metagenomes</taxon>
        <taxon>ecological metagenomes</taxon>
    </lineage>
</organism>
<reference evidence="2" key="1">
    <citation type="submission" date="2018-05" db="EMBL/GenBank/DDBJ databases">
        <authorList>
            <person name="Lanie J.A."/>
            <person name="Ng W.-L."/>
            <person name="Kazmierczak K.M."/>
            <person name="Andrzejewski T.M."/>
            <person name="Davidsen T.M."/>
            <person name="Wayne K.J."/>
            <person name="Tettelin H."/>
            <person name="Glass J.I."/>
            <person name="Rusch D."/>
            <person name="Podicherti R."/>
            <person name="Tsui H.-C.T."/>
            <person name="Winkler M.E."/>
        </authorList>
    </citation>
    <scope>NUCLEOTIDE SEQUENCE</scope>
</reference>
<feature type="transmembrane region" description="Helical" evidence="1">
    <location>
        <begin position="176"/>
        <end position="200"/>
    </location>
</feature>
<name>A0A382UTF4_9ZZZZ</name>
<dbReference type="EMBL" id="UINC01146672">
    <property type="protein sequence ID" value="SVD37536.1"/>
    <property type="molecule type" value="Genomic_DNA"/>
</dbReference>
<dbReference type="InterPro" id="IPR032809">
    <property type="entry name" value="Put_HupE_UreJ"/>
</dbReference>
<gene>
    <name evidence="2" type="ORF">METZ01_LOCUS390390</name>
</gene>
<keyword evidence="1" id="KW-1133">Transmembrane helix</keyword>
<feature type="non-terminal residue" evidence="2">
    <location>
        <position position="271"/>
    </location>
</feature>